<comment type="caution">
    <text evidence="1">The sequence shown here is derived from an EMBL/GenBank/DDBJ whole genome shotgun (WGS) entry which is preliminary data.</text>
</comment>
<reference evidence="1 2" key="1">
    <citation type="submission" date="2018-03" db="EMBL/GenBank/DDBJ databases">
        <title>Draft Genome Sequences of the Obligatory Marine Myxobacteria Enhygromyxa salina SWB005.</title>
        <authorList>
            <person name="Poehlein A."/>
            <person name="Moghaddam J.A."/>
            <person name="Harms H."/>
            <person name="Alanjari M."/>
            <person name="Koenig G.M."/>
            <person name="Daniel R."/>
            <person name="Schaeberle T.F."/>
        </authorList>
    </citation>
    <scope>NUCLEOTIDE SEQUENCE [LARGE SCALE GENOMIC DNA]</scope>
    <source>
        <strain evidence="1 2">SWB005</strain>
    </source>
</reference>
<protein>
    <submittedName>
        <fullName evidence="1">Shikimate kinase</fullName>
        <ecNumber evidence="1">2.7.1.71</ecNumber>
    </submittedName>
</protein>
<dbReference type="Proteomes" id="UP000237968">
    <property type="component" value="Unassembled WGS sequence"/>
</dbReference>
<keyword evidence="2" id="KW-1185">Reference proteome</keyword>
<sequence>MRRTEETSAGTVTLLIGPVGAGKSTLGRELAACKAAVFLNLDRWMVRLYGADARPSDGVIAWYLERRDRCRAVMLETSIAMALTGTDVILELGLVGVAERRAAYEAVRGADLELTVRLVDAPRELRRERVARRTAEGGEGMQQIPPAMFELASDAWQPVTDLERDAWGVIDS</sequence>
<proteinExistence type="predicted"/>
<dbReference type="AlphaFoldDB" id="A0A2S9XFJ5"/>
<accession>A0A2S9XFJ5</accession>
<keyword evidence="1" id="KW-0418">Kinase</keyword>
<dbReference type="Gene3D" id="3.40.50.300">
    <property type="entry name" value="P-loop containing nucleotide triphosphate hydrolases"/>
    <property type="match status" value="1"/>
</dbReference>
<dbReference type="InterPro" id="IPR027417">
    <property type="entry name" value="P-loop_NTPase"/>
</dbReference>
<evidence type="ECO:0000313" key="2">
    <source>
        <dbReference type="Proteomes" id="UP000237968"/>
    </source>
</evidence>
<dbReference type="RefSeq" id="WP_181198190.1">
    <property type="nucleotide sequence ID" value="NZ_PVNK01000234.1"/>
</dbReference>
<organism evidence="1 2">
    <name type="scientific">Enhygromyxa salina</name>
    <dbReference type="NCBI Taxonomy" id="215803"/>
    <lineage>
        <taxon>Bacteria</taxon>
        <taxon>Pseudomonadati</taxon>
        <taxon>Myxococcota</taxon>
        <taxon>Polyangia</taxon>
        <taxon>Nannocystales</taxon>
        <taxon>Nannocystaceae</taxon>
        <taxon>Enhygromyxa</taxon>
    </lineage>
</organism>
<gene>
    <name evidence="1" type="primary">aroK</name>
    <name evidence="1" type="ORF">ENSA5_53950</name>
</gene>
<dbReference type="SUPFAM" id="SSF52540">
    <property type="entry name" value="P-loop containing nucleoside triphosphate hydrolases"/>
    <property type="match status" value="1"/>
</dbReference>
<dbReference type="EC" id="2.7.1.71" evidence="1"/>
<keyword evidence="1" id="KW-0808">Transferase</keyword>
<dbReference type="EMBL" id="PVNK01000234">
    <property type="protein sequence ID" value="PRP91635.1"/>
    <property type="molecule type" value="Genomic_DNA"/>
</dbReference>
<evidence type="ECO:0000313" key="1">
    <source>
        <dbReference type="EMBL" id="PRP91635.1"/>
    </source>
</evidence>
<dbReference type="GO" id="GO:0004765">
    <property type="term" value="F:shikimate kinase activity"/>
    <property type="evidence" value="ECO:0007669"/>
    <property type="project" value="UniProtKB-EC"/>
</dbReference>
<name>A0A2S9XFJ5_9BACT</name>
<dbReference type="Pfam" id="PF13671">
    <property type="entry name" value="AAA_33"/>
    <property type="match status" value="1"/>
</dbReference>